<evidence type="ECO:0000259" key="1">
    <source>
        <dbReference type="Pfam" id="PF13274"/>
    </source>
</evidence>
<dbReference type="AlphaFoldDB" id="A0A6P2CAT1"/>
<protein>
    <submittedName>
        <fullName evidence="2">DUF4065 domain-containing protein</fullName>
    </submittedName>
</protein>
<name>A0A6P2CAT1_9NOCA</name>
<evidence type="ECO:0000313" key="3">
    <source>
        <dbReference type="Proteomes" id="UP000471120"/>
    </source>
</evidence>
<proteinExistence type="predicted"/>
<comment type="caution">
    <text evidence="2">The sequence shown here is derived from an EMBL/GenBank/DDBJ whole genome shotgun (WGS) entry which is preliminary data.</text>
</comment>
<sequence length="150" mass="17043">MAEMASVHDLAAYLTSKFGVIGTMKLEKLVYYCQGWWVARNDSVLFPEPLEAWRMGPVCPDLYREHRRRNYVDAWPMGDASKLGDAERRHVDAVVDVYGAYSGFRLGDMTHEERPWNAAMAAGGLNTEIAISDMRAYFAEADRQASNFNR</sequence>
<accession>A0A6P2CAT1</accession>
<reference evidence="2 3" key="1">
    <citation type="submission" date="2018-07" db="EMBL/GenBank/DDBJ databases">
        <title>Genome sequence of Rhodococcus rhodnii ATCC 35071 from Rhodnius prolixus.</title>
        <authorList>
            <person name="Patel V."/>
            <person name="Vogel K.J."/>
        </authorList>
    </citation>
    <scope>NUCLEOTIDE SEQUENCE [LARGE SCALE GENOMIC DNA]</scope>
    <source>
        <strain evidence="2 3">ATCC 35071</strain>
    </source>
</reference>
<dbReference type="InterPro" id="IPR025272">
    <property type="entry name" value="SocA_Panacea"/>
</dbReference>
<feature type="domain" description="Antitoxin SocA-like Panacea" evidence="1">
    <location>
        <begin position="26"/>
        <end position="116"/>
    </location>
</feature>
<dbReference type="Pfam" id="PF13274">
    <property type="entry name" value="SocA_Panacea"/>
    <property type="match status" value="1"/>
</dbReference>
<gene>
    <name evidence="2" type="ORF">DW322_03355</name>
</gene>
<dbReference type="EMBL" id="QRCM01000001">
    <property type="protein sequence ID" value="TXG89442.1"/>
    <property type="molecule type" value="Genomic_DNA"/>
</dbReference>
<organism evidence="2 3">
    <name type="scientific">Rhodococcus rhodnii</name>
    <dbReference type="NCBI Taxonomy" id="38312"/>
    <lineage>
        <taxon>Bacteria</taxon>
        <taxon>Bacillati</taxon>
        <taxon>Actinomycetota</taxon>
        <taxon>Actinomycetes</taxon>
        <taxon>Mycobacteriales</taxon>
        <taxon>Nocardiaceae</taxon>
        <taxon>Rhodococcus</taxon>
    </lineage>
</organism>
<dbReference type="Proteomes" id="UP000471120">
    <property type="component" value="Unassembled WGS sequence"/>
</dbReference>
<evidence type="ECO:0000313" key="2">
    <source>
        <dbReference type="EMBL" id="TXG89442.1"/>
    </source>
</evidence>